<sequence>MIERVLIPTDFSESSRHALKYAVDLNKLLGLTARLYLLHVLQDFTEFSEYDLSPTILPQLYVEFEENAAKRLEEMVSTLVPREVCCDTYILHGVPFHEILQFAYRERIDLIVIGARGRTGIKNVLFGHTAEKVVKKSPCPVLSVRHPNTVFAMP</sequence>
<dbReference type="Pfam" id="PF00582">
    <property type="entry name" value="Usp"/>
    <property type="match status" value="1"/>
</dbReference>
<evidence type="ECO:0000256" key="1">
    <source>
        <dbReference type="ARBA" id="ARBA00008791"/>
    </source>
</evidence>
<evidence type="ECO:0000313" key="3">
    <source>
        <dbReference type="EMBL" id="VFU17962.1"/>
    </source>
</evidence>
<reference evidence="3" key="1">
    <citation type="submission" date="2019-03" db="EMBL/GenBank/DDBJ databases">
        <authorList>
            <person name="Hao L."/>
        </authorList>
    </citation>
    <scope>NUCLEOTIDE SEQUENCE</scope>
</reference>
<accession>A0A485M623</accession>
<dbReference type="PRINTS" id="PR01438">
    <property type="entry name" value="UNVRSLSTRESS"/>
</dbReference>
<feature type="domain" description="UspA" evidence="2">
    <location>
        <begin position="1"/>
        <end position="145"/>
    </location>
</feature>
<dbReference type="InterPro" id="IPR006015">
    <property type="entry name" value="Universal_stress_UspA"/>
</dbReference>
<dbReference type="InterPro" id="IPR006016">
    <property type="entry name" value="UspA"/>
</dbReference>
<gene>
    <name evidence="3" type="primary">nhaX</name>
    <name evidence="3" type="ORF">SCFA_750031</name>
</gene>
<dbReference type="PANTHER" id="PTHR46268">
    <property type="entry name" value="STRESS RESPONSE PROTEIN NHAX"/>
    <property type="match status" value="1"/>
</dbReference>
<dbReference type="AlphaFoldDB" id="A0A485M623"/>
<dbReference type="CDD" id="cd00293">
    <property type="entry name" value="USP-like"/>
    <property type="match status" value="1"/>
</dbReference>
<dbReference type="Gene3D" id="3.40.50.620">
    <property type="entry name" value="HUPs"/>
    <property type="match status" value="1"/>
</dbReference>
<name>A0A485M623_9ZZZZ</name>
<dbReference type="EMBL" id="CAADRM010000142">
    <property type="protein sequence ID" value="VFU17962.1"/>
    <property type="molecule type" value="Genomic_DNA"/>
</dbReference>
<dbReference type="SUPFAM" id="SSF52402">
    <property type="entry name" value="Adenine nucleotide alpha hydrolases-like"/>
    <property type="match status" value="1"/>
</dbReference>
<evidence type="ECO:0000259" key="2">
    <source>
        <dbReference type="Pfam" id="PF00582"/>
    </source>
</evidence>
<protein>
    <submittedName>
        <fullName evidence="3">Stress response protein NhaX</fullName>
    </submittedName>
</protein>
<organism evidence="3">
    <name type="scientific">anaerobic digester metagenome</name>
    <dbReference type="NCBI Taxonomy" id="1263854"/>
    <lineage>
        <taxon>unclassified sequences</taxon>
        <taxon>metagenomes</taxon>
        <taxon>ecological metagenomes</taxon>
    </lineage>
</organism>
<proteinExistence type="inferred from homology"/>
<comment type="similarity">
    <text evidence="1">Belongs to the universal stress protein A family.</text>
</comment>
<dbReference type="InterPro" id="IPR014729">
    <property type="entry name" value="Rossmann-like_a/b/a_fold"/>
</dbReference>
<dbReference type="PANTHER" id="PTHR46268:SF22">
    <property type="entry name" value="SENSOR PROTEIN KDPD-RELATED"/>
    <property type="match status" value="1"/>
</dbReference>